<keyword evidence="1" id="KW-0472">Membrane</keyword>
<gene>
    <name evidence="2" type="ORF">NCTC13336_00145</name>
</gene>
<protein>
    <submittedName>
        <fullName evidence="2">Uncharacterized protein</fullName>
    </submittedName>
</protein>
<dbReference type="EMBL" id="UGJJ01000001">
    <property type="protein sequence ID" value="STQ99957.1"/>
    <property type="molecule type" value="Genomic_DNA"/>
</dbReference>
<dbReference type="AlphaFoldDB" id="A0A377QY73"/>
<dbReference type="RefSeq" id="WP_115307302.1">
    <property type="nucleotide sequence ID" value="NZ_CP091516.1"/>
</dbReference>
<evidence type="ECO:0000313" key="3">
    <source>
        <dbReference type="Proteomes" id="UP000254293"/>
    </source>
</evidence>
<name>A0A377QY73_9NEIS</name>
<evidence type="ECO:0000256" key="1">
    <source>
        <dbReference type="SAM" id="Phobius"/>
    </source>
</evidence>
<sequence length="108" mass="12506">MNCKLVLSLRPQFFYNHQLFDSRYFFTHVLYSKVVFGFAPYLFPYFAELIVLMPAHAGYLLSAVRFRFGKYSALHGEIARYCPLLADYTQTVEDSAEDSIEVTDVVQS</sequence>
<evidence type="ECO:0000313" key="2">
    <source>
        <dbReference type="EMBL" id="STQ99957.1"/>
    </source>
</evidence>
<keyword evidence="1" id="KW-0812">Transmembrane</keyword>
<accession>A0A377QY73</accession>
<dbReference type="Proteomes" id="UP000254293">
    <property type="component" value="Unassembled WGS sequence"/>
</dbReference>
<keyword evidence="1" id="KW-1133">Transmembrane helix</keyword>
<feature type="transmembrane region" description="Helical" evidence="1">
    <location>
        <begin position="42"/>
        <end position="61"/>
    </location>
</feature>
<reference evidence="2 3" key="1">
    <citation type="submission" date="2018-06" db="EMBL/GenBank/DDBJ databases">
        <authorList>
            <consortium name="Pathogen Informatics"/>
            <person name="Doyle S."/>
        </authorList>
    </citation>
    <scope>NUCLEOTIDE SEQUENCE [LARGE SCALE GENOMIC DNA]</scope>
    <source>
        <strain evidence="2 3">NCTC13336</strain>
    </source>
</reference>
<proteinExistence type="predicted"/>
<keyword evidence="3" id="KW-1185">Reference proteome</keyword>
<organism evidence="2 3">
    <name type="scientific">Kingella potus</name>
    <dbReference type="NCBI Taxonomy" id="265175"/>
    <lineage>
        <taxon>Bacteria</taxon>
        <taxon>Pseudomonadati</taxon>
        <taxon>Pseudomonadota</taxon>
        <taxon>Betaproteobacteria</taxon>
        <taxon>Neisseriales</taxon>
        <taxon>Neisseriaceae</taxon>
        <taxon>Kingella</taxon>
    </lineage>
</organism>